<proteinExistence type="predicted"/>
<feature type="region of interest" description="Disordered" evidence="1">
    <location>
        <begin position="64"/>
        <end position="87"/>
    </location>
</feature>
<evidence type="ECO:0000313" key="3">
    <source>
        <dbReference type="Proteomes" id="UP001293254"/>
    </source>
</evidence>
<gene>
    <name evidence="2" type="ORF">Salat_2712100</name>
</gene>
<evidence type="ECO:0000256" key="1">
    <source>
        <dbReference type="SAM" id="MobiDB-lite"/>
    </source>
</evidence>
<name>A0AAE1XQ80_9LAMI</name>
<keyword evidence="3" id="KW-1185">Reference proteome</keyword>
<comment type="caution">
    <text evidence="2">The sequence shown here is derived from an EMBL/GenBank/DDBJ whole genome shotgun (WGS) entry which is preliminary data.</text>
</comment>
<dbReference type="EMBL" id="JACGWO010000011">
    <property type="protein sequence ID" value="KAK4416047.1"/>
    <property type="molecule type" value="Genomic_DNA"/>
</dbReference>
<reference evidence="2" key="1">
    <citation type="submission" date="2020-06" db="EMBL/GenBank/DDBJ databases">
        <authorList>
            <person name="Li T."/>
            <person name="Hu X."/>
            <person name="Zhang T."/>
            <person name="Song X."/>
            <person name="Zhang H."/>
            <person name="Dai N."/>
            <person name="Sheng W."/>
            <person name="Hou X."/>
            <person name="Wei L."/>
        </authorList>
    </citation>
    <scope>NUCLEOTIDE SEQUENCE</scope>
    <source>
        <strain evidence="2">3651</strain>
        <tissue evidence="2">Leaf</tissue>
    </source>
</reference>
<reference evidence="2" key="2">
    <citation type="journal article" date="2024" name="Plant">
        <title>Genomic evolution and insights into agronomic trait innovations of Sesamum species.</title>
        <authorList>
            <person name="Miao H."/>
            <person name="Wang L."/>
            <person name="Qu L."/>
            <person name="Liu H."/>
            <person name="Sun Y."/>
            <person name="Le M."/>
            <person name="Wang Q."/>
            <person name="Wei S."/>
            <person name="Zheng Y."/>
            <person name="Lin W."/>
            <person name="Duan Y."/>
            <person name="Cao H."/>
            <person name="Xiong S."/>
            <person name="Wang X."/>
            <person name="Wei L."/>
            <person name="Li C."/>
            <person name="Ma Q."/>
            <person name="Ju M."/>
            <person name="Zhao R."/>
            <person name="Li G."/>
            <person name="Mu C."/>
            <person name="Tian Q."/>
            <person name="Mei H."/>
            <person name="Zhang T."/>
            <person name="Gao T."/>
            <person name="Zhang H."/>
        </authorList>
    </citation>
    <scope>NUCLEOTIDE SEQUENCE</scope>
    <source>
        <strain evidence="2">3651</strain>
    </source>
</reference>
<accession>A0AAE1XQ80</accession>
<dbReference type="AlphaFoldDB" id="A0AAE1XQ80"/>
<feature type="compositionally biased region" description="Basic and acidic residues" evidence="1">
    <location>
        <begin position="71"/>
        <end position="87"/>
    </location>
</feature>
<evidence type="ECO:0000313" key="2">
    <source>
        <dbReference type="EMBL" id="KAK4416047.1"/>
    </source>
</evidence>
<organism evidence="2 3">
    <name type="scientific">Sesamum alatum</name>
    <dbReference type="NCBI Taxonomy" id="300844"/>
    <lineage>
        <taxon>Eukaryota</taxon>
        <taxon>Viridiplantae</taxon>
        <taxon>Streptophyta</taxon>
        <taxon>Embryophyta</taxon>
        <taxon>Tracheophyta</taxon>
        <taxon>Spermatophyta</taxon>
        <taxon>Magnoliopsida</taxon>
        <taxon>eudicotyledons</taxon>
        <taxon>Gunneridae</taxon>
        <taxon>Pentapetalae</taxon>
        <taxon>asterids</taxon>
        <taxon>lamiids</taxon>
        <taxon>Lamiales</taxon>
        <taxon>Pedaliaceae</taxon>
        <taxon>Sesamum</taxon>
    </lineage>
</organism>
<dbReference type="Proteomes" id="UP001293254">
    <property type="component" value="Unassembled WGS sequence"/>
</dbReference>
<sequence>MLGSPLYLVAVPISCKESSWNVFLAARAGSCWKCVVGRFWTIFAYDLLLEGGAGVGGGWEAGGGGFELEEEGRWRNEEREKDEGDGRWEMSEAREGAWLARIGSCSEGRFAGVVGRCRRWGLPATVAEDGCRDF</sequence>
<protein>
    <submittedName>
        <fullName evidence="2">Uncharacterized protein</fullName>
    </submittedName>
</protein>